<dbReference type="GO" id="GO:0046872">
    <property type="term" value="F:metal ion binding"/>
    <property type="evidence" value="ECO:0007669"/>
    <property type="project" value="UniProtKB-KW"/>
</dbReference>
<feature type="region of interest" description="Disordered" evidence="5">
    <location>
        <begin position="1"/>
        <end position="21"/>
    </location>
</feature>
<dbReference type="GO" id="GO:0016702">
    <property type="term" value="F:oxidoreductase activity, acting on single donors with incorporation of molecular oxygen, incorporation of two atoms of oxygen"/>
    <property type="evidence" value="ECO:0007669"/>
    <property type="project" value="InterPro"/>
</dbReference>
<proteinExistence type="inferred from homology"/>
<accession>A0A9W9IW48</accession>
<sequence length="177" mass="19022">MAMGTPDIVSPTACAQSGEPEDSNVLVQDIEVTVPAEARPPICDGECQCTKRAFSEALQKFIFCATTQASEEPNSKNLVGAVGLNAYTSVDLTLGRVEHCFFGPNSLVQEPCFARRSADAPEGDGFLIGLVSRLDTMLMELVVIDTKDFSKPVAVVEIGLQLRQGLHGNWVDASEME</sequence>
<reference evidence="6" key="2">
    <citation type="journal article" date="2023" name="IMA Fungus">
        <title>Comparative genomic study of the Penicillium genus elucidates a diverse pangenome and 15 lateral gene transfer events.</title>
        <authorList>
            <person name="Petersen C."/>
            <person name="Sorensen T."/>
            <person name="Nielsen M.R."/>
            <person name="Sondergaard T.E."/>
            <person name="Sorensen J.L."/>
            <person name="Fitzpatrick D.A."/>
            <person name="Frisvad J.C."/>
            <person name="Nielsen K.L."/>
        </authorList>
    </citation>
    <scope>NUCLEOTIDE SEQUENCE</scope>
    <source>
        <strain evidence="6">IBT 16849</strain>
    </source>
</reference>
<dbReference type="InterPro" id="IPR004294">
    <property type="entry name" value="Carotenoid_Oase"/>
</dbReference>
<protein>
    <submittedName>
        <fullName evidence="6">Lignostilbene-alpha-beta-dioxygenase isozyme I</fullName>
    </submittedName>
</protein>
<keyword evidence="2 4" id="KW-0479">Metal-binding</keyword>
<evidence type="ECO:0000256" key="4">
    <source>
        <dbReference type="PIRSR" id="PIRSR604294-1"/>
    </source>
</evidence>
<comment type="similarity">
    <text evidence="1">Belongs to the carotenoid oxygenase family.</text>
</comment>
<dbReference type="EMBL" id="JAPQKP010000006">
    <property type="protein sequence ID" value="KAJ5185358.1"/>
    <property type="molecule type" value="Genomic_DNA"/>
</dbReference>
<comment type="cofactor">
    <cofactor evidence="4">
        <name>Fe(2+)</name>
        <dbReference type="ChEBI" id="CHEBI:29033"/>
    </cofactor>
    <text evidence="4">Binds 1 Fe(2+) ion per subunit.</text>
</comment>
<keyword evidence="3 4" id="KW-0408">Iron</keyword>
<dbReference type="AlphaFoldDB" id="A0A9W9IW48"/>
<evidence type="ECO:0000313" key="6">
    <source>
        <dbReference type="EMBL" id="KAJ5185358.1"/>
    </source>
</evidence>
<evidence type="ECO:0000256" key="3">
    <source>
        <dbReference type="ARBA" id="ARBA00023004"/>
    </source>
</evidence>
<reference evidence="6" key="1">
    <citation type="submission" date="2022-11" db="EMBL/GenBank/DDBJ databases">
        <authorList>
            <person name="Petersen C."/>
        </authorList>
    </citation>
    <scope>NUCLEOTIDE SEQUENCE</scope>
    <source>
        <strain evidence="6">IBT 16849</strain>
    </source>
</reference>
<evidence type="ECO:0000256" key="2">
    <source>
        <dbReference type="ARBA" id="ARBA00022723"/>
    </source>
</evidence>
<name>A0A9W9IW48_9EURO</name>
<evidence type="ECO:0000313" key="7">
    <source>
        <dbReference type="Proteomes" id="UP001150879"/>
    </source>
</evidence>
<dbReference type="OrthoDB" id="1069523at2759"/>
<feature type="binding site" evidence="4">
    <location>
        <position position="167"/>
    </location>
    <ligand>
        <name>Fe cation</name>
        <dbReference type="ChEBI" id="CHEBI:24875"/>
        <note>catalytic</note>
    </ligand>
</feature>
<evidence type="ECO:0000256" key="5">
    <source>
        <dbReference type="SAM" id="MobiDB-lite"/>
    </source>
</evidence>
<evidence type="ECO:0000256" key="1">
    <source>
        <dbReference type="ARBA" id="ARBA00006787"/>
    </source>
</evidence>
<keyword evidence="7" id="KW-1185">Reference proteome</keyword>
<organism evidence="6 7">
    <name type="scientific">Penicillium cf. griseofulvum</name>
    <dbReference type="NCBI Taxonomy" id="2972120"/>
    <lineage>
        <taxon>Eukaryota</taxon>
        <taxon>Fungi</taxon>
        <taxon>Dikarya</taxon>
        <taxon>Ascomycota</taxon>
        <taxon>Pezizomycotina</taxon>
        <taxon>Eurotiomycetes</taxon>
        <taxon>Eurotiomycetidae</taxon>
        <taxon>Eurotiales</taxon>
        <taxon>Aspergillaceae</taxon>
        <taxon>Penicillium</taxon>
    </lineage>
</organism>
<comment type="caution">
    <text evidence="6">The sequence shown here is derived from an EMBL/GenBank/DDBJ whole genome shotgun (WGS) entry which is preliminary data.</text>
</comment>
<dbReference type="Proteomes" id="UP001150879">
    <property type="component" value="Unassembled WGS sequence"/>
</dbReference>
<dbReference type="Pfam" id="PF03055">
    <property type="entry name" value="RPE65"/>
    <property type="match status" value="1"/>
</dbReference>
<gene>
    <name evidence="6" type="ORF">N7472_010198</name>
</gene>